<dbReference type="InterPro" id="IPR001223">
    <property type="entry name" value="Glyco_hydro18_cat"/>
</dbReference>
<evidence type="ECO:0000256" key="2">
    <source>
        <dbReference type="ARBA" id="ARBA00023295"/>
    </source>
</evidence>
<proteinExistence type="predicted"/>
<dbReference type="InterPro" id="IPR044060">
    <property type="entry name" value="Bacterial_rp_domain"/>
</dbReference>
<feature type="signal peptide" evidence="3">
    <location>
        <begin position="1"/>
        <end position="20"/>
    </location>
</feature>
<dbReference type="SUPFAM" id="SSF49299">
    <property type="entry name" value="PKD domain"/>
    <property type="match status" value="1"/>
</dbReference>
<feature type="domain" description="GH18" evidence="5">
    <location>
        <begin position="71"/>
        <end position="401"/>
    </location>
</feature>
<evidence type="ECO:0000259" key="4">
    <source>
        <dbReference type="PROSITE" id="PS50835"/>
    </source>
</evidence>
<organism evidence="6 7">
    <name type="scientific">Thermotomaculum hydrothermale</name>
    <dbReference type="NCBI Taxonomy" id="981385"/>
    <lineage>
        <taxon>Bacteria</taxon>
        <taxon>Pseudomonadati</taxon>
        <taxon>Acidobacteriota</taxon>
        <taxon>Holophagae</taxon>
        <taxon>Thermotomaculales</taxon>
        <taxon>Thermotomaculaceae</taxon>
        <taxon>Thermotomaculum</taxon>
    </lineage>
</organism>
<name>A0A7R6SYW9_9BACT</name>
<protein>
    <recommendedName>
        <fullName evidence="8">Glycoside hydrolase family 18</fullName>
    </recommendedName>
</protein>
<dbReference type="InterPro" id="IPR029070">
    <property type="entry name" value="Chitinase_insertion_sf"/>
</dbReference>
<dbReference type="GO" id="GO:0008061">
    <property type="term" value="F:chitin binding"/>
    <property type="evidence" value="ECO:0007669"/>
    <property type="project" value="InterPro"/>
</dbReference>
<sequence length="1284" mass="142652">MFPKKMIVLVIIIAFFTAFANKNANNPALSFQSIHQLQSKEYQNITPTPLKSEQYYKMFTKGEVSTPRVKKQVLGYYTYWKTGTSNIQWDLLTILAYFSADIDSSGNITDLNGWPSSAPINEAHAHGVKVILTATLFGGSSIRTLIQSETNRQNCIQNLFNQVQSAGADGVCIDFELPYSSDRDYFNTFIQEISDYFHTNMPGSIVVVDTPAVNWNDRMDFNTLTDYADYLFIMAYDYHYSGGDPGPVSPLSYTSGSPWPTWAGIVQTLDDYINGTYGVGDAKKGKLILGVPYYGYDWPAKACDIPTEQRANGSAVIYSNAVDKAAQYNREWDDYSQTPFYDYNCSTSYPHQAWYDDEVSLGLKYDKVNQYNIGGTGMWALNYDGTRTELWEKLREKFGFSYITSTAHGNGSISPEGQVEVNYGKSITFNFTPDTGYHISDVQIDGNSIGVVNSYTFDNVTTDHTIDVFFEQDAPTTYIITASAGNGGSISPSGNITVNEGDDITFTITPDNGYHIKDVVVDGVSKGATSNYTFTNVTTNHTIEAQFEADTQNTFTITASAGNGGIISPSGTITVNKGDSITFSIKPEPGYEIDYVLVDGNSVGAVTSYTFENITVDHTIDAFFKEMQTNNYTITATAGEGGSIDPSGTITVNEGESITFVISANNGYLIKDVIVDGNSVGIVNIYTFDNVHENHTIEATFTIISNNKYTITAQCGEGGSIYPSGEITVSEGETKTFTISPDEGHTIDKVVVDGTDFGRISNYTFKNITSNHSIYAYFTRVSTPEIESFSASTQSGLTALTVDFSCKFNEPNNRPITKYTWIVSGDYEGSFETEEPEISLIFYAAGAYYVKVEAENDLGYKGESKSIRILPVELKSYPLAINGKTTINERQINFNSYLINPINQTARASIQQIDNEKNIETKNITIDPFRKVKLSEFFNNNSNENYQYTITPNSFLLIYTDVSGENLGAAAYQGLTTNYQLNIPHIAEETNYWNTLVSIGNKNGKQLIVTVNNQGSSLDASYSNLIDLNKFAENISEQFSWGKIYDINQSDVLNGFELFVQNNNDGAAITLSSDSYTKFYIPHIPEEKDIFWTGFTFTNTENRDGRLIFYLYNDKKKLVGTKSIEIKALSKVKGLFEHLFSEEELQQAVWGYAYSNVKTTGIEIYGVPGGAICGYSLLPKGKEVGTLPVALSDDNYWTGIVALNPNRENAFVTFKLYDGQGNIIGEKEVKIEPLKRYKSLLKDLFPENQFNEHSFVQYSSNKPLICIEVEGDRGRTYMKSLNAY</sequence>
<evidence type="ECO:0000256" key="3">
    <source>
        <dbReference type="SAM" id="SignalP"/>
    </source>
</evidence>
<dbReference type="KEGG" id="thyd:TTHT_0660"/>
<dbReference type="Gene3D" id="3.20.20.80">
    <property type="entry name" value="Glycosidases"/>
    <property type="match status" value="1"/>
</dbReference>
<evidence type="ECO:0000313" key="6">
    <source>
        <dbReference type="EMBL" id="BBB32235.1"/>
    </source>
</evidence>
<evidence type="ECO:0000256" key="1">
    <source>
        <dbReference type="ARBA" id="ARBA00022801"/>
    </source>
</evidence>
<dbReference type="RefSeq" id="WP_201328578.1">
    <property type="nucleotide sequence ID" value="NZ_AP017470.1"/>
</dbReference>
<dbReference type="PANTHER" id="PTHR46290">
    <property type="entry name" value="DI-N-ACETYLCHITOBIASE"/>
    <property type="match status" value="1"/>
</dbReference>
<evidence type="ECO:0000259" key="5">
    <source>
        <dbReference type="PROSITE" id="PS51910"/>
    </source>
</evidence>
<evidence type="ECO:0000313" key="7">
    <source>
        <dbReference type="Proteomes" id="UP000595564"/>
    </source>
</evidence>
<dbReference type="GO" id="GO:0016798">
    <property type="term" value="F:hydrolase activity, acting on glycosyl bonds"/>
    <property type="evidence" value="ECO:0007669"/>
    <property type="project" value="UniProtKB-KW"/>
</dbReference>
<dbReference type="EMBL" id="AP017470">
    <property type="protein sequence ID" value="BBB32235.1"/>
    <property type="molecule type" value="Genomic_DNA"/>
</dbReference>
<evidence type="ECO:0008006" key="8">
    <source>
        <dbReference type="Google" id="ProtNLM"/>
    </source>
</evidence>
<dbReference type="InterPro" id="IPR035986">
    <property type="entry name" value="PKD_dom_sf"/>
</dbReference>
<keyword evidence="2" id="KW-0326">Glycosidase</keyword>
<dbReference type="PROSITE" id="PS50835">
    <property type="entry name" value="IG_LIKE"/>
    <property type="match status" value="1"/>
</dbReference>
<dbReference type="Pfam" id="PF00704">
    <property type="entry name" value="Glyco_hydro_18"/>
    <property type="match status" value="1"/>
</dbReference>
<dbReference type="PROSITE" id="PS51910">
    <property type="entry name" value="GH18_2"/>
    <property type="match status" value="1"/>
</dbReference>
<dbReference type="Gene3D" id="3.10.50.10">
    <property type="match status" value="1"/>
</dbReference>
<feature type="chain" id="PRO_5032275228" description="Glycoside hydrolase family 18" evidence="3">
    <location>
        <begin position="21"/>
        <end position="1284"/>
    </location>
</feature>
<reference evidence="6 7" key="1">
    <citation type="journal article" date="2012" name="Extremophiles">
        <title>Thermotomaculum hydrothermale gen. nov., sp. nov., a novel heterotrophic thermophile within the phylum Acidobacteria from a deep-sea hydrothermal vent chimney in the Southern Okinawa Trough.</title>
        <authorList>
            <person name="Izumi H."/>
            <person name="Nunoura T."/>
            <person name="Miyazaki M."/>
            <person name="Mino S."/>
            <person name="Toki T."/>
            <person name="Takai K."/>
            <person name="Sako Y."/>
            <person name="Sawabe T."/>
            <person name="Nakagawa S."/>
        </authorList>
    </citation>
    <scope>NUCLEOTIDE SEQUENCE [LARGE SCALE GENOMIC DNA]</scope>
    <source>
        <strain evidence="6 7">AC55</strain>
    </source>
</reference>
<dbReference type="GO" id="GO:0009313">
    <property type="term" value="P:oligosaccharide catabolic process"/>
    <property type="evidence" value="ECO:0007669"/>
    <property type="project" value="TreeGrafter"/>
</dbReference>
<keyword evidence="1" id="KW-0378">Hydrolase</keyword>
<dbReference type="Pfam" id="PF18998">
    <property type="entry name" value="Flg_new_2"/>
    <property type="match status" value="5"/>
</dbReference>
<dbReference type="PANTHER" id="PTHR46290:SF1">
    <property type="entry name" value="DI-N-ACETYLCHITOBIASE"/>
    <property type="match status" value="1"/>
</dbReference>
<dbReference type="SMART" id="SM00636">
    <property type="entry name" value="Glyco_18"/>
    <property type="match status" value="1"/>
</dbReference>
<feature type="domain" description="Ig-like" evidence="4">
    <location>
        <begin position="784"/>
        <end position="868"/>
    </location>
</feature>
<dbReference type="InterPro" id="IPR011583">
    <property type="entry name" value="Chitinase_II/V-like_cat"/>
</dbReference>
<dbReference type="InterPro" id="IPR051887">
    <property type="entry name" value="GH18_Domain-Containing"/>
</dbReference>
<dbReference type="InterPro" id="IPR017853">
    <property type="entry name" value="GH"/>
</dbReference>
<gene>
    <name evidence="6" type="ORF">TTHT_0660</name>
</gene>
<keyword evidence="7" id="KW-1185">Reference proteome</keyword>
<accession>A0A7R6SYW9</accession>
<dbReference type="SUPFAM" id="SSF51445">
    <property type="entry name" value="(Trans)glycosidases"/>
    <property type="match status" value="1"/>
</dbReference>
<dbReference type="Proteomes" id="UP000595564">
    <property type="component" value="Chromosome"/>
</dbReference>
<keyword evidence="3" id="KW-0732">Signal</keyword>
<dbReference type="InterPro" id="IPR007110">
    <property type="entry name" value="Ig-like_dom"/>
</dbReference>